<evidence type="ECO:0000259" key="1">
    <source>
        <dbReference type="Pfam" id="PF07727"/>
    </source>
</evidence>
<keyword evidence="3" id="KW-1185">Reference proteome</keyword>
<dbReference type="Pfam" id="PF07727">
    <property type="entry name" value="RVT_2"/>
    <property type="match status" value="1"/>
</dbReference>
<evidence type="ECO:0000313" key="3">
    <source>
        <dbReference type="Proteomes" id="UP001341281"/>
    </source>
</evidence>
<reference evidence="2 3" key="1">
    <citation type="submission" date="2024-02" db="EMBL/GenBank/DDBJ databases">
        <title>High-quality chromosome-scale genome assembly of Pensacola bahiagrass (Paspalum notatum Flugge var. saurae).</title>
        <authorList>
            <person name="Vega J.M."/>
            <person name="Podio M."/>
            <person name="Orjuela J."/>
            <person name="Siena L.A."/>
            <person name="Pessino S.C."/>
            <person name="Combes M.C."/>
            <person name="Mariac C."/>
            <person name="Albertini E."/>
            <person name="Pupilli F."/>
            <person name="Ortiz J.P.A."/>
            <person name="Leblanc O."/>
        </authorList>
    </citation>
    <scope>NUCLEOTIDE SEQUENCE [LARGE SCALE GENOMIC DNA]</scope>
    <source>
        <strain evidence="2">R1</strain>
        <tissue evidence="2">Leaf</tissue>
    </source>
</reference>
<dbReference type="CDD" id="cd09272">
    <property type="entry name" value="RNase_HI_RT_Ty1"/>
    <property type="match status" value="1"/>
</dbReference>
<proteinExistence type="predicted"/>
<feature type="domain" description="Reverse transcriptase Ty1/copia-type" evidence="1">
    <location>
        <begin position="33"/>
        <end position="134"/>
    </location>
</feature>
<dbReference type="PANTHER" id="PTHR11439:SF521">
    <property type="entry name" value="RNA-DIRECTED DNA POLYMERASE"/>
    <property type="match status" value="1"/>
</dbReference>
<sequence>MDVKTAFLTRELDEEIYMDQLERFVVLGQEGKAGFAVNEADKCVYYHYGGGGRGVLMCLYVDDILIFATNIEVINEVKSFLSQNFDMKDLGEADVILYIKLIKSVDDITLMQSHYVEKILSRFVYIDSIPSPTPYDLGKIIRKNKGLGRDQLRYSQINGSLMYLAGATRPDISFAVSQLSRFTANLGDYHWSALERVMHFLRGTMSYGLHYTGYPKVHKGYSDANWISDADEIKAMSGYVFTHGGAVVSWRSCKQTILMRSTFEVEVTALDTATVEAEWLRELLMDLPILEKPIPAILMNCDNQTAVTKVSNAKENLKSSRHVKRRLKSVRKLRNSEVIAVRYVNTAKNLADQFTKGLSKKVIDAASMEMGLRAT</sequence>
<accession>A0AAQ3PLK4</accession>
<dbReference type="AlphaFoldDB" id="A0AAQ3PLK4"/>
<gene>
    <name evidence="2" type="ORF">U9M48_000498</name>
</gene>
<dbReference type="PANTHER" id="PTHR11439">
    <property type="entry name" value="GAG-POL-RELATED RETROTRANSPOSON"/>
    <property type="match status" value="1"/>
</dbReference>
<dbReference type="EMBL" id="CP144745">
    <property type="protein sequence ID" value="WVZ49117.1"/>
    <property type="molecule type" value="Genomic_DNA"/>
</dbReference>
<protein>
    <recommendedName>
        <fullName evidence="1">Reverse transcriptase Ty1/copia-type domain-containing protein</fullName>
    </recommendedName>
</protein>
<dbReference type="InterPro" id="IPR013103">
    <property type="entry name" value="RVT_2"/>
</dbReference>
<dbReference type="Proteomes" id="UP001341281">
    <property type="component" value="Chromosome 01"/>
</dbReference>
<dbReference type="SUPFAM" id="SSF56672">
    <property type="entry name" value="DNA/RNA polymerases"/>
    <property type="match status" value="1"/>
</dbReference>
<dbReference type="InterPro" id="IPR043502">
    <property type="entry name" value="DNA/RNA_pol_sf"/>
</dbReference>
<organism evidence="2 3">
    <name type="scientific">Paspalum notatum var. saurae</name>
    <dbReference type="NCBI Taxonomy" id="547442"/>
    <lineage>
        <taxon>Eukaryota</taxon>
        <taxon>Viridiplantae</taxon>
        <taxon>Streptophyta</taxon>
        <taxon>Embryophyta</taxon>
        <taxon>Tracheophyta</taxon>
        <taxon>Spermatophyta</taxon>
        <taxon>Magnoliopsida</taxon>
        <taxon>Liliopsida</taxon>
        <taxon>Poales</taxon>
        <taxon>Poaceae</taxon>
        <taxon>PACMAD clade</taxon>
        <taxon>Panicoideae</taxon>
        <taxon>Andropogonodae</taxon>
        <taxon>Paspaleae</taxon>
        <taxon>Paspalinae</taxon>
        <taxon>Paspalum</taxon>
    </lineage>
</organism>
<name>A0AAQ3PLK4_PASNO</name>
<evidence type="ECO:0000313" key="2">
    <source>
        <dbReference type="EMBL" id="WVZ49117.1"/>
    </source>
</evidence>